<gene>
    <name evidence="2" type="ORF">ACFOYY_23475</name>
</gene>
<feature type="domain" description="Zinc finger CGNR" evidence="1">
    <location>
        <begin position="145"/>
        <end position="186"/>
    </location>
</feature>
<dbReference type="Pfam" id="PF07336">
    <property type="entry name" value="ABATE"/>
    <property type="match status" value="1"/>
</dbReference>
<comment type="caution">
    <text evidence="2">The sequence shown here is derived from an EMBL/GenBank/DDBJ whole genome shotgun (WGS) entry which is preliminary data.</text>
</comment>
<dbReference type="PANTHER" id="PTHR35525">
    <property type="entry name" value="BLL6575 PROTEIN"/>
    <property type="match status" value="1"/>
</dbReference>
<dbReference type="PANTHER" id="PTHR35525:SF3">
    <property type="entry name" value="BLL6575 PROTEIN"/>
    <property type="match status" value="1"/>
</dbReference>
<dbReference type="InterPro" id="IPR010852">
    <property type="entry name" value="ABATE"/>
</dbReference>
<keyword evidence="3" id="KW-1185">Reference proteome</keyword>
<dbReference type="RefSeq" id="WP_386192019.1">
    <property type="nucleotide sequence ID" value="NZ_JBHSBC010000023.1"/>
</dbReference>
<evidence type="ECO:0000259" key="1">
    <source>
        <dbReference type="Pfam" id="PF11706"/>
    </source>
</evidence>
<reference evidence="3" key="1">
    <citation type="journal article" date="2019" name="Int. J. Syst. Evol. Microbiol.">
        <title>The Global Catalogue of Microorganisms (GCM) 10K type strain sequencing project: providing services to taxonomists for standard genome sequencing and annotation.</title>
        <authorList>
            <consortium name="The Broad Institute Genomics Platform"/>
            <consortium name="The Broad Institute Genome Sequencing Center for Infectious Disease"/>
            <person name="Wu L."/>
            <person name="Ma J."/>
        </authorList>
    </citation>
    <scope>NUCLEOTIDE SEQUENCE [LARGE SCALE GENOMIC DNA]</scope>
    <source>
        <strain evidence="3">TBRC 7912</strain>
    </source>
</reference>
<dbReference type="Gene3D" id="1.10.3300.10">
    <property type="entry name" value="Jann2411-like domain"/>
    <property type="match status" value="1"/>
</dbReference>
<name>A0ABV8F372_9ACTN</name>
<organism evidence="2 3">
    <name type="scientific">Streptosporangium jomthongense</name>
    <dbReference type="NCBI Taxonomy" id="1193683"/>
    <lineage>
        <taxon>Bacteria</taxon>
        <taxon>Bacillati</taxon>
        <taxon>Actinomycetota</taxon>
        <taxon>Actinomycetes</taxon>
        <taxon>Streptosporangiales</taxon>
        <taxon>Streptosporangiaceae</taxon>
        <taxon>Streptosporangium</taxon>
    </lineage>
</organism>
<dbReference type="InterPro" id="IPR023286">
    <property type="entry name" value="ABATE_dom_sf"/>
</dbReference>
<evidence type="ECO:0000313" key="2">
    <source>
        <dbReference type="EMBL" id="MFC3983113.1"/>
    </source>
</evidence>
<dbReference type="InterPro" id="IPR021005">
    <property type="entry name" value="Znf_CGNR"/>
</dbReference>
<evidence type="ECO:0000313" key="3">
    <source>
        <dbReference type="Proteomes" id="UP001595698"/>
    </source>
</evidence>
<accession>A0ABV8F372</accession>
<dbReference type="Pfam" id="PF11706">
    <property type="entry name" value="zf-CGNR"/>
    <property type="match status" value="1"/>
</dbReference>
<proteinExistence type="predicted"/>
<dbReference type="EMBL" id="JBHSBC010000023">
    <property type="protein sequence ID" value="MFC3983113.1"/>
    <property type="molecule type" value="Genomic_DNA"/>
</dbReference>
<dbReference type="SUPFAM" id="SSF160904">
    <property type="entry name" value="Jann2411-like"/>
    <property type="match status" value="1"/>
</dbReference>
<protein>
    <submittedName>
        <fullName evidence="2">CGNR zinc finger domain-containing protein</fullName>
    </submittedName>
</protein>
<dbReference type="Proteomes" id="UP001595698">
    <property type="component" value="Unassembled WGS sequence"/>
</dbReference>
<sequence>MDFNSHTDGVVRIAVALVNALTPGEARGRPFAPPHDLAAAATEVLRDAGYPDHERLTEDEAAELTGVAVRLREVFEAVAAEDVDTAALRVNDLLTQTRARPSLQRHDGEPWHLHFHGPGGTVSADWGASCATGLAIVLGGEFRDRLGVCTAPHCDRVYVDVSRNGTRRFCGTACQNRVKTAAFRAREARGRLTP</sequence>